<evidence type="ECO:0000313" key="2">
    <source>
        <dbReference type="Proteomes" id="UP000005239"/>
    </source>
</evidence>
<accession>A0A8R1YDF7</accession>
<protein>
    <submittedName>
        <fullName evidence="1">Uncharacterized protein</fullName>
    </submittedName>
</protein>
<reference evidence="1" key="2">
    <citation type="submission" date="2022-06" db="UniProtKB">
        <authorList>
            <consortium name="EnsemblMetazoa"/>
        </authorList>
    </citation>
    <scope>IDENTIFICATION</scope>
    <source>
        <strain evidence="1">PS312</strain>
    </source>
</reference>
<dbReference type="EnsemblMetazoa" id="PPA15517.1">
    <property type="protein sequence ID" value="PPA15517.1"/>
    <property type="gene ID" value="WBGene00105071"/>
</dbReference>
<dbReference type="AlphaFoldDB" id="A0A2A6CNT5"/>
<dbReference type="Proteomes" id="UP000005239">
    <property type="component" value="Unassembled WGS sequence"/>
</dbReference>
<proteinExistence type="predicted"/>
<keyword evidence="2" id="KW-1185">Reference proteome</keyword>
<evidence type="ECO:0000313" key="1">
    <source>
        <dbReference type="EnsemblMetazoa" id="PPA15517.1"/>
    </source>
</evidence>
<sequence>MARLALLVLIVFPLLASALTTGFNVGGVVQDAKNVAGSIGGVFTPSTSGAVSALGVATAAENVVGSAADAKAAMDYAVTNAVCAIVRTILAEFEAVLQTGIAQGTGLIGAAGGAVAGAGSAIGPIPISLSANVTEAVIVDLTKFVAAAVTGNPAGVMLSVGDLIGLLAGAGAGFAFGGVLGPVGAITGAGNLAGLFSGLTGGLGGFGFTF</sequence>
<name>A0A2A6CNT5_PRIPA</name>
<organism evidence="1 2">
    <name type="scientific">Pristionchus pacificus</name>
    <name type="common">Parasitic nematode worm</name>
    <dbReference type="NCBI Taxonomy" id="54126"/>
    <lineage>
        <taxon>Eukaryota</taxon>
        <taxon>Metazoa</taxon>
        <taxon>Ecdysozoa</taxon>
        <taxon>Nematoda</taxon>
        <taxon>Chromadorea</taxon>
        <taxon>Rhabditida</taxon>
        <taxon>Rhabditina</taxon>
        <taxon>Diplogasteromorpha</taxon>
        <taxon>Diplogasteroidea</taxon>
        <taxon>Neodiplogasteridae</taxon>
        <taxon>Pristionchus</taxon>
    </lineage>
</organism>
<gene>
    <name evidence="1" type="primary">WBGene00105071</name>
</gene>
<reference evidence="2" key="1">
    <citation type="journal article" date="2008" name="Nat. Genet.">
        <title>The Pristionchus pacificus genome provides a unique perspective on nematode lifestyle and parasitism.</title>
        <authorList>
            <person name="Dieterich C."/>
            <person name="Clifton S.W."/>
            <person name="Schuster L.N."/>
            <person name="Chinwalla A."/>
            <person name="Delehaunty K."/>
            <person name="Dinkelacker I."/>
            <person name="Fulton L."/>
            <person name="Fulton R."/>
            <person name="Godfrey J."/>
            <person name="Minx P."/>
            <person name="Mitreva M."/>
            <person name="Roeseler W."/>
            <person name="Tian H."/>
            <person name="Witte H."/>
            <person name="Yang S.P."/>
            <person name="Wilson R.K."/>
            <person name="Sommer R.J."/>
        </authorList>
    </citation>
    <scope>NUCLEOTIDE SEQUENCE [LARGE SCALE GENOMIC DNA]</scope>
    <source>
        <strain evidence="2">PS312</strain>
    </source>
</reference>
<accession>A0A2A6CNT5</accession>